<evidence type="ECO:0000256" key="6">
    <source>
        <dbReference type="ARBA" id="ARBA00022989"/>
    </source>
</evidence>
<dbReference type="STRING" id="29655.A0A0K9NV33"/>
<name>A0A0K9NV33_ZOSMR</name>
<keyword evidence="5 11" id="KW-0479">Metal-binding</keyword>
<feature type="transmembrane region" description="Helical" evidence="13">
    <location>
        <begin position="64"/>
        <end position="87"/>
    </location>
</feature>
<dbReference type="Pfam" id="PF00067">
    <property type="entry name" value="p450"/>
    <property type="match status" value="1"/>
</dbReference>
<dbReference type="InterPro" id="IPR036396">
    <property type="entry name" value="Cyt_P450_sf"/>
</dbReference>
<keyword evidence="4 13" id="KW-0812">Transmembrane</keyword>
<gene>
    <name evidence="14" type="ORF">ZOSMA_58G00620</name>
</gene>
<dbReference type="GO" id="GO:0005506">
    <property type="term" value="F:iron ion binding"/>
    <property type="evidence" value="ECO:0007669"/>
    <property type="project" value="InterPro"/>
</dbReference>
<evidence type="ECO:0000256" key="5">
    <source>
        <dbReference type="ARBA" id="ARBA00022723"/>
    </source>
</evidence>
<keyword evidence="8 11" id="KW-0408">Iron</keyword>
<dbReference type="GO" id="GO:0020037">
    <property type="term" value="F:heme binding"/>
    <property type="evidence" value="ECO:0007669"/>
    <property type="project" value="InterPro"/>
</dbReference>
<comment type="subcellular location">
    <subcellularLocation>
        <location evidence="1">Membrane</location>
    </subcellularLocation>
</comment>
<comment type="similarity">
    <text evidence="2 12">Belongs to the cytochrome P450 family.</text>
</comment>
<evidence type="ECO:0000313" key="14">
    <source>
        <dbReference type="EMBL" id="KMZ60606.1"/>
    </source>
</evidence>
<evidence type="ECO:0000256" key="3">
    <source>
        <dbReference type="ARBA" id="ARBA00022617"/>
    </source>
</evidence>
<comment type="caution">
    <text evidence="14">The sequence shown here is derived from an EMBL/GenBank/DDBJ whole genome shotgun (WGS) entry which is preliminary data.</text>
</comment>
<dbReference type="PANTHER" id="PTHR24282:SF255">
    <property type="entry name" value="CYTOCHROME P450 72A11-RELATED"/>
    <property type="match status" value="1"/>
</dbReference>
<evidence type="ECO:0000313" key="15">
    <source>
        <dbReference type="Proteomes" id="UP000036987"/>
    </source>
</evidence>
<dbReference type="PROSITE" id="PS00086">
    <property type="entry name" value="CYTOCHROME_P450"/>
    <property type="match status" value="1"/>
</dbReference>
<evidence type="ECO:0000256" key="12">
    <source>
        <dbReference type="RuleBase" id="RU000461"/>
    </source>
</evidence>
<dbReference type="InterPro" id="IPR017972">
    <property type="entry name" value="Cyt_P450_CS"/>
</dbReference>
<reference evidence="15" key="1">
    <citation type="journal article" date="2016" name="Nature">
        <title>The genome of the seagrass Zostera marina reveals angiosperm adaptation to the sea.</title>
        <authorList>
            <person name="Olsen J.L."/>
            <person name="Rouze P."/>
            <person name="Verhelst B."/>
            <person name="Lin Y.-C."/>
            <person name="Bayer T."/>
            <person name="Collen J."/>
            <person name="Dattolo E."/>
            <person name="De Paoli E."/>
            <person name="Dittami S."/>
            <person name="Maumus F."/>
            <person name="Michel G."/>
            <person name="Kersting A."/>
            <person name="Lauritano C."/>
            <person name="Lohaus R."/>
            <person name="Toepel M."/>
            <person name="Tonon T."/>
            <person name="Vanneste K."/>
            <person name="Amirebrahimi M."/>
            <person name="Brakel J."/>
            <person name="Bostroem C."/>
            <person name="Chovatia M."/>
            <person name="Grimwood J."/>
            <person name="Jenkins J.W."/>
            <person name="Jueterbock A."/>
            <person name="Mraz A."/>
            <person name="Stam W.T."/>
            <person name="Tice H."/>
            <person name="Bornberg-Bauer E."/>
            <person name="Green P.J."/>
            <person name="Pearson G.A."/>
            <person name="Procaccini G."/>
            <person name="Duarte C.M."/>
            <person name="Schmutz J."/>
            <person name="Reusch T.B.H."/>
            <person name="Van de Peer Y."/>
        </authorList>
    </citation>
    <scope>NUCLEOTIDE SEQUENCE [LARGE SCALE GENOMIC DNA]</scope>
    <source>
        <strain evidence="15">cv. Finnish</strain>
    </source>
</reference>
<dbReference type="GO" id="GO:0004497">
    <property type="term" value="F:monooxygenase activity"/>
    <property type="evidence" value="ECO:0000318"/>
    <property type="project" value="GO_Central"/>
</dbReference>
<keyword evidence="3 11" id="KW-0349">Heme</keyword>
<dbReference type="PRINTS" id="PR00463">
    <property type="entry name" value="EP450I"/>
</dbReference>
<keyword evidence="15" id="KW-1185">Reference proteome</keyword>
<evidence type="ECO:0000256" key="10">
    <source>
        <dbReference type="ARBA" id="ARBA00023136"/>
    </source>
</evidence>
<dbReference type="AlphaFoldDB" id="A0A0K9NV33"/>
<organism evidence="14 15">
    <name type="scientific">Zostera marina</name>
    <name type="common">Eelgrass</name>
    <dbReference type="NCBI Taxonomy" id="29655"/>
    <lineage>
        <taxon>Eukaryota</taxon>
        <taxon>Viridiplantae</taxon>
        <taxon>Streptophyta</taxon>
        <taxon>Embryophyta</taxon>
        <taxon>Tracheophyta</taxon>
        <taxon>Spermatophyta</taxon>
        <taxon>Magnoliopsida</taxon>
        <taxon>Liliopsida</taxon>
        <taxon>Zosteraceae</taxon>
        <taxon>Zostera</taxon>
    </lineage>
</organism>
<evidence type="ECO:0000256" key="13">
    <source>
        <dbReference type="SAM" id="Phobius"/>
    </source>
</evidence>
<feature type="binding site" description="axial binding residue" evidence="11">
    <location>
        <position position="524"/>
    </location>
    <ligand>
        <name>heme</name>
        <dbReference type="ChEBI" id="CHEBI:30413"/>
    </ligand>
    <ligandPart>
        <name>Fe</name>
        <dbReference type="ChEBI" id="CHEBI:18248"/>
    </ligandPart>
</feature>
<evidence type="ECO:0000256" key="2">
    <source>
        <dbReference type="ARBA" id="ARBA00010617"/>
    </source>
</evidence>
<keyword evidence="10 13" id="KW-0472">Membrane</keyword>
<dbReference type="SUPFAM" id="SSF48264">
    <property type="entry name" value="Cytochrome P450"/>
    <property type="match status" value="1"/>
</dbReference>
<dbReference type="PANTHER" id="PTHR24282">
    <property type="entry name" value="CYTOCHROME P450 FAMILY MEMBER"/>
    <property type="match status" value="1"/>
</dbReference>
<evidence type="ECO:0000256" key="9">
    <source>
        <dbReference type="ARBA" id="ARBA00023033"/>
    </source>
</evidence>
<dbReference type="EMBL" id="LFYR01001606">
    <property type="protein sequence ID" value="KMZ60606.1"/>
    <property type="molecule type" value="Genomic_DNA"/>
</dbReference>
<evidence type="ECO:0000256" key="4">
    <source>
        <dbReference type="ARBA" id="ARBA00022692"/>
    </source>
</evidence>
<dbReference type="InterPro" id="IPR050665">
    <property type="entry name" value="Cytochrome_P450_Monooxygen"/>
</dbReference>
<keyword evidence="9 12" id="KW-0503">Monooxygenase</keyword>
<dbReference type="OrthoDB" id="1470350at2759"/>
<proteinExistence type="inferred from homology"/>
<evidence type="ECO:0000256" key="11">
    <source>
        <dbReference type="PIRSR" id="PIRSR602401-1"/>
    </source>
</evidence>
<evidence type="ECO:0000256" key="7">
    <source>
        <dbReference type="ARBA" id="ARBA00023002"/>
    </source>
</evidence>
<comment type="cofactor">
    <cofactor evidence="11">
        <name>heme</name>
        <dbReference type="ChEBI" id="CHEBI:30413"/>
    </cofactor>
</comment>
<dbReference type="GO" id="GO:0006629">
    <property type="term" value="P:lipid metabolic process"/>
    <property type="evidence" value="ECO:0007669"/>
    <property type="project" value="UniProtKB-ARBA"/>
</dbReference>
<dbReference type="GO" id="GO:0016020">
    <property type="term" value="C:membrane"/>
    <property type="evidence" value="ECO:0007669"/>
    <property type="project" value="UniProtKB-SubCell"/>
</dbReference>
<dbReference type="Gene3D" id="1.10.630.10">
    <property type="entry name" value="Cytochrome P450"/>
    <property type="match status" value="1"/>
</dbReference>
<dbReference type="GO" id="GO:0016705">
    <property type="term" value="F:oxidoreductase activity, acting on paired donors, with incorporation or reduction of molecular oxygen"/>
    <property type="evidence" value="ECO:0007669"/>
    <property type="project" value="InterPro"/>
</dbReference>
<keyword evidence="6 13" id="KW-1133">Transmembrane helix</keyword>
<dbReference type="Proteomes" id="UP000036987">
    <property type="component" value="Unassembled WGS sequence"/>
</dbReference>
<evidence type="ECO:0008006" key="16">
    <source>
        <dbReference type="Google" id="ProtNLM"/>
    </source>
</evidence>
<sequence>MNLNNFNRGSTRTHSHKNNLTGYYFCYLATVEIRDHHRYHSARESHPYHSDRVWRIMNFWSAEFVGLLLVVGCVGTVILRTVEWLWWKPKKLEKLLQSQGIEGTPYTILFGDLRKLVKQTKEAVSRPIAPFSNDILRRVSPFFSQVVEDCGGKLCYLWMGTSPTVIVTDPKLVREIMCDKSGHIDKPPAHPLGRYLLNGLVNLQGQKWVDRRKIINPVFHVDQLKKMYGAFSCCCSELIDRWEKLLGSGESVELDVWPELGNLTGDIISRSAFGSSYLEGRRIFQLQTEQAELFIQAVRSIYIPGFKFVPTRNNRRRKEIDSEVCDLLRGIIKKREQSIATNPASTSSSASHDDLLGFLMDSNANQETTGITTDEMIGECKLFYFAGQETTSVLLNWTLVVLSMYPNWQHLARQEVLQVCGRKQPVFSDMNQLKNVTMIIYEVLRLYPPALFLIRMAHHAINIGGYSFPSGMEFRLPILTMHHDPSLWGDDVKEFKPERFSQGISKATKNKMIFFPFGAGSRTCIGQTFAMTEAKLGLAMILQHFKFELSPSYLHAPFSIMTLQPQHGTPLILSRYDE</sequence>
<accession>A0A0K9NV33</accession>
<keyword evidence="7 12" id="KW-0560">Oxidoreductase</keyword>
<dbReference type="OMA" id="QTFHFAV"/>
<protein>
    <recommendedName>
        <fullName evidence="16">Cytochrome P450</fullName>
    </recommendedName>
</protein>
<dbReference type="InterPro" id="IPR002401">
    <property type="entry name" value="Cyt_P450_E_grp-I"/>
</dbReference>
<dbReference type="PRINTS" id="PR00385">
    <property type="entry name" value="P450"/>
</dbReference>
<evidence type="ECO:0000256" key="8">
    <source>
        <dbReference type="ARBA" id="ARBA00023004"/>
    </source>
</evidence>
<dbReference type="InterPro" id="IPR001128">
    <property type="entry name" value="Cyt_P450"/>
</dbReference>
<evidence type="ECO:0000256" key="1">
    <source>
        <dbReference type="ARBA" id="ARBA00004370"/>
    </source>
</evidence>